<reference evidence="3 4" key="1">
    <citation type="submission" date="2018-12" db="EMBL/GenBank/DDBJ databases">
        <title>Draft genome sequence of Haloarcula hispinica strain 18.1, an halophilic archaeon isolated from Chott El Jerid of Southern Tunisia.</title>
        <authorList>
            <person name="Najjari A."/>
            <person name="Ben Dhia O."/>
            <person name="Ferjani R."/>
            <person name="Mahjoubi M."/>
            <person name="Sghaier H."/>
            <person name="Elshahed M."/>
            <person name="Ouzari H.I."/>
            <person name="Cherid A."/>
            <person name="Youssef N."/>
        </authorList>
    </citation>
    <scope>NUCLEOTIDE SEQUENCE [LARGE SCALE GENOMIC DNA]</scope>
    <source>
        <strain evidence="3 4">18.1</strain>
    </source>
</reference>
<keyword evidence="2" id="KW-1133">Transmembrane helix</keyword>
<evidence type="ECO:0000256" key="1">
    <source>
        <dbReference type="SAM" id="MobiDB-lite"/>
    </source>
</evidence>
<dbReference type="Proteomes" id="UP000293535">
    <property type="component" value="Unassembled WGS sequence"/>
</dbReference>
<comment type="caution">
    <text evidence="3">The sequence shown here is derived from an EMBL/GenBank/DDBJ whole genome shotgun (WGS) entry which is preliminary data.</text>
</comment>
<dbReference type="PANTHER" id="PTHR35902">
    <property type="entry name" value="S-LAYER DOMAIN-LIKE PROTEIN-RELATED"/>
    <property type="match status" value="1"/>
</dbReference>
<feature type="transmembrane region" description="Helical" evidence="2">
    <location>
        <begin position="622"/>
        <end position="643"/>
    </location>
</feature>
<keyword evidence="2" id="KW-0812">Transmembrane</keyword>
<organism evidence="3 4">
    <name type="scientific">Haloarcula hispanica</name>
    <dbReference type="NCBI Taxonomy" id="51589"/>
    <lineage>
        <taxon>Archaea</taxon>
        <taxon>Methanobacteriati</taxon>
        <taxon>Methanobacteriota</taxon>
        <taxon>Stenosarchaea group</taxon>
        <taxon>Halobacteria</taxon>
        <taxon>Halobacteriales</taxon>
        <taxon>Haloarculaceae</taxon>
        <taxon>Haloarcula</taxon>
    </lineage>
</organism>
<dbReference type="RefSeq" id="WP_129755534.1">
    <property type="nucleotide sequence ID" value="NZ_CABITY010000013.1"/>
</dbReference>
<evidence type="ECO:0000313" key="3">
    <source>
        <dbReference type="EMBL" id="RYJ10227.1"/>
    </source>
</evidence>
<evidence type="ECO:0000256" key="2">
    <source>
        <dbReference type="SAM" id="Phobius"/>
    </source>
</evidence>
<gene>
    <name evidence="3" type="ORF">ELS20_09620</name>
</gene>
<dbReference type="Gene3D" id="2.60.40.10">
    <property type="entry name" value="Immunoglobulins"/>
    <property type="match status" value="2"/>
</dbReference>
<protein>
    <submittedName>
        <fullName evidence="3">Sialidase</fullName>
    </submittedName>
</protein>
<dbReference type="PANTHER" id="PTHR35902:SF3">
    <property type="entry name" value="NPCBM-ASSOCIATED, NEW3 DOMAIN OF ALPHA-GALACTOSIDASE"/>
    <property type="match status" value="1"/>
</dbReference>
<dbReference type="InterPro" id="IPR013783">
    <property type="entry name" value="Ig-like_fold"/>
</dbReference>
<proteinExistence type="predicted"/>
<accession>A0A482TB40</accession>
<keyword evidence="2" id="KW-0472">Membrane</keyword>
<sequence length="646" mass="67353">MERSSIATVLFAAVVVSVASGTAVAAVTGSPAIEVALADNTVSPGEETTLDVVLSNNGELDSGSSTNPSLNSEVTTARGLSVSVSANDAPISVTTSRQLTGDLAAGASQTVSFDVSVDDDADPGSYRVPVKLEYDHYSYVSEGTGARDYDSDSQIEYVTVRISDDATFDIVNVDSSARVGSTGDVELTIRNTGETAATDAAVTLASQNSEFTVGGDEQSSRFVDTWESGENRTFQYRVGASSDAEPEPHNFGLSVAFDNTDGVRTESVGNTVGIAPAPQQSFTVVNTSSTVPVGNTGEYELTLRNDGPVTVNDAAVTVTSQSSDITFGDASSTSQFVGEWTPGEVRTVTVDATASSNSEVRSYTLSASVQYDDPEGDAGTDDSLSLGIETTPKQKFALSDVTGTLRAGQDGTLEATLVNDGPRTVRNAVVNWESDHSNLSPQETQYAVGNLEPGESTTVNFGVDTSDSAREGPRQFDFTVGYADDDGNQLTSDTLSVQSDVAASEDEFDLAVADRTITVGNARVVSVEVTNNLDETVTDIEARLFADDPLSISGADTSYIESLDPGESTTLAFEVSAGSSATAGSTYPMSFDFRYTDSNGNTHLSDTFRKPVDAAPESGGGLPVPLILGLGVVVIGGGAVVYWRRD</sequence>
<dbReference type="AlphaFoldDB" id="A0A482TB40"/>
<name>A0A482TB40_HALHI</name>
<feature type="region of interest" description="Disordered" evidence="1">
    <location>
        <begin position="367"/>
        <end position="386"/>
    </location>
</feature>
<dbReference type="EMBL" id="RZIG01000002">
    <property type="protein sequence ID" value="RYJ10227.1"/>
    <property type="molecule type" value="Genomic_DNA"/>
</dbReference>
<evidence type="ECO:0000313" key="4">
    <source>
        <dbReference type="Proteomes" id="UP000293535"/>
    </source>
</evidence>